<feature type="non-terminal residue" evidence="1">
    <location>
        <position position="1"/>
    </location>
</feature>
<evidence type="ECO:0000313" key="2">
    <source>
        <dbReference type="Proteomes" id="UP000265520"/>
    </source>
</evidence>
<comment type="caution">
    <text evidence="1">The sequence shown here is derived from an EMBL/GenBank/DDBJ whole genome shotgun (WGS) entry which is preliminary data.</text>
</comment>
<accession>A0A392UDS0</accession>
<dbReference type="EMBL" id="LXQA010778473">
    <property type="protein sequence ID" value="MCI70566.1"/>
    <property type="molecule type" value="Genomic_DNA"/>
</dbReference>
<organism evidence="1 2">
    <name type="scientific">Trifolium medium</name>
    <dbReference type="NCBI Taxonomy" id="97028"/>
    <lineage>
        <taxon>Eukaryota</taxon>
        <taxon>Viridiplantae</taxon>
        <taxon>Streptophyta</taxon>
        <taxon>Embryophyta</taxon>
        <taxon>Tracheophyta</taxon>
        <taxon>Spermatophyta</taxon>
        <taxon>Magnoliopsida</taxon>
        <taxon>eudicotyledons</taxon>
        <taxon>Gunneridae</taxon>
        <taxon>Pentapetalae</taxon>
        <taxon>rosids</taxon>
        <taxon>fabids</taxon>
        <taxon>Fabales</taxon>
        <taxon>Fabaceae</taxon>
        <taxon>Papilionoideae</taxon>
        <taxon>50 kb inversion clade</taxon>
        <taxon>NPAAA clade</taxon>
        <taxon>Hologalegina</taxon>
        <taxon>IRL clade</taxon>
        <taxon>Trifolieae</taxon>
        <taxon>Trifolium</taxon>
    </lineage>
</organism>
<reference evidence="1 2" key="1">
    <citation type="journal article" date="2018" name="Front. Plant Sci.">
        <title>Red Clover (Trifolium pratense) and Zigzag Clover (T. medium) - A Picture of Genomic Similarities and Differences.</title>
        <authorList>
            <person name="Dluhosova J."/>
            <person name="Istvanek J."/>
            <person name="Nedelnik J."/>
            <person name="Repkova J."/>
        </authorList>
    </citation>
    <scope>NUCLEOTIDE SEQUENCE [LARGE SCALE GENOMIC DNA]</scope>
    <source>
        <strain evidence="2">cv. 10/8</strain>
        <tissue evidence="1">Leaf</tissue>
    </source>
</reference>
<keyword evidence="2" id="KW-1185">Reference proteome</keyword>
<protein>
    <submittedName>
        <fullName evidence="1">Uncharacterized protein</fullName>
    </submittedName>
</protein>
<name>A0A392UDS0_9FABA</name>
<dbReference type="AlphaFoldDB" id="A0A392UDS0"/>
<dbReference type="Proteomes" id="UP000265520">
    <property type="component" value="Unassembled WGS sequence"/>
</dbReference>
<sequence>HNWLRWLVQISQQLKSLVQLSSQLCYLHPSRHRADLANYPLCVGKCFLSNTGAGDTIGLERME</sequence>
<proteinExistence type="predicted"/>
<evidence type="ECO:0000313" key="1">
    <source>
        <dbReference type="EMBL" id="MCI70566.1"/>
    </source>
</evidence>